<gene>
    <name evidence="2" type="ordered locus">EHR_05290</name>
</gene>
<dbReference type="EMBL" id="CP003504">
    <property type="protein sequence ID" value="AFM70014.1"/>
    <property type="molecule type" value="Genomic_DNA"/>
</dbReference>
<dbReference type="AlphaFoldDB" id="I6T9T7"/>
<dbReference type="InterPro" id="IPR035917">
    <property type="entry name" value="YjbQ-like_sf"/>
</dbReference>
<dbReference type="HOGENOM" id="CLU_096980_1_1_9"/>
<name>I6T9T7_ENTHA</name>
<organism evidence="2 3">
    <name type="scientific">Enterococcus hirae (strain ATCC 9790 / DSM 20160 / JCM 8729 / LMG 6399 / NBRC 3181 / NCIMB 6459 / NCDO 1258 / NCTC 12367 / WDCM 00089 / R)</name>
    <dbReference type="NCBI Taxonomy" id="768486"/>
    <lineage>
        <taxon>Bacteria</taxon>
        <taxon>Bacillati</taxon>
        <taxon>Bacillota</taxon>
        <taxon>Bacilli</taxon>
        <taxon>Lactobacillales</taxon>
        <taxon>Enterococcaceae</taxon>
        <taxon>Enterococcus</taxon>
    </lineage>
</organism>
<evidence type="ECO:0000256" key="1">
    <source>
        <dbReference type="ARBA" id="ARBA00005534"/>
    </source>
</evidence>
<evidence type="ECO:0008006" key="4">
    <source>
        <dbReference type="Google" id="ProtNLM"/>
    </source>
</evidence>
<dbReference type="PANTHER" id="PTHR30615:SF8">
    <property type="entry name" value="UPF0047 PROTEIN C4A8.02C"/>
    <property type="match status" value="1"/>
</dbReference>
<protein>
    <recommendedName>
        <fullName evidence="4">YjbQ family protein</fullName>
    </recommendedName>
</protein>
<dbReference type="SUPFAM" id="SSF111038">
    <property type="entry name" value="YjbQ-like"/>
    <property type="match status" value="1"/>
</dbReference>
<dbReference type="PATRIC" id="fig|768486.3.peg.1009"/>
<dbReference type="eggNOG" id="COG0432">
    <property type="taxonomic scope" value="Bacteria"/>
</dbReference>
<evidence type="ECO:0000313" key="2">
    <source>
        <dbReference type="EMBL" id="AFM70014.1"/>
    </source>
</evidence>
<dbReference type="Pfam" id="PF01894">
    <property type="entry name" value="YjbQ"/>
    <property type="match status" value="1"/>
</dbReference>
<dbReference type="Proteomes" id="UP000002895">
    <property type="component" value="Chromosome"/>
</dbReference>
<dbReference type="Gene3D" id="2.60.120.460">
    <property type="entry name" value="YjbQ-like"/>
    <property type="match status" value="1"/>
</dbReference>
<keyword evidence="3" id="KW-1185">Reference proteome</keyword>
<reference evidence="2 3" key="1">
    <citation type="journal article" date="2012" name="J. Bacteriol.">
        <title>Genome sequence of Enterococcus hirae (Streptococcus faecalis) ATCC 9790, a model organism for the study of ion transport, bioenergetics, and copper homeostasis.</title>
        <authorList>
            <person name="Gaechter T."/>
            <person name="Wunderlin C."/>
            <person name="Schmidheini T."/>
            <person name="Solioz M."/>
        </authorList>
    </citation>
    <scope>NUCLEOTIDE SEQUENCE [LARGE SCALE GENOMIC DNA]</scope>
    <source>
        <strain evidence="3">ATCC 9790 / DSM 20160 / JCM 8729 / LMG 6399 / NBRC 3181 / NCIMB 6459 / NCDO 1258 / NCTC 12367 / WDCM 00089 / R</strain>
    </source>
</reference>
<sequence length="179" mass="20259">MEKGAIDKMTTYTEQLVLTSNGQRVTYHNITEQVKEMVAKSGIKNGICLVQSPHTTCSVIFEEFMHDLDFNGDEFLQVDLNRILDRIIPRELTENTNYCYPGPKHLDFLLSLDDPDYAGDAGTILNGDAHIRASFFGASENFIVKEETLMTGAVGSIYFIDFDQNRVRNRKCHILVMGE</sequence>
<dbReference type="PANTHER" id="PTHR30615">
    <property type="entry name" value="UNCHARACTERIZED PROTEIN YJBQ-RELATED"/>
    <property type="match status" value="1"/>
</dbReference>
<proteinExistence type="inferred from homology"/>
<comment type="similarity">
    <text evidence="1">Belongs to the UPF0047 family.</text>
</comment>
<dbReference type="KEGG" id="ehr:EHR_05290"/>
<dbReference type="InterPro" id="IPR001602">
    <property type="entry name" value="UPF0047_YjbQ-like"/>
</dbReference>
<accession>I6T9T7</accession>
<evidence type="ECO:0000313" key="3">
    <source>
        <dbReference type="Proteomes" id="UP000002895"/>
    </source>
</evidence>